<gene>
    <name evidence="9" type="ORF">JYZ213_LOCUS36177</name>
</gene>
<dbReference type="InterPro" id="IPR003108">
    <property type="entry name" value="GAR_dom"/>
</dbReference>
<dbReference type="SUPFAM" id="SSF75399">
    <property type="entry name" value="Plakin repeat"/>
    <property type="match status" value="7"/>
</dbReference>
<dbReference type="SMART" id="SM00243">
    <property type="entry name" value="GAS2"/>
    <property type="match status" value="1"/>
</dbReference>
<dbReference type="GO" id="GO:0045104">
    <property type="term" value="P:intermediate filament cytoskeleton organization"/>
    <property type="evidence" value="ECO:0007669"/>
    <property type="project" value="InterPro"/>
</dbReference>
<feature type="compositionally biased region" description="Polar residues" evidence="7">
    <location>
        <begin position="605"/>
        <end position="614"/>
    </location>
</feature>
<feature type="compositionally biased region" description="Basic and acidic residues" evidence="7">
    <location>
        <begin position="2847"/>
        <end position="2856"/>
    </location>
</feature>
<feature type="region of interest" description="Disordered" evidence="7">
    <location>
        <begin position="1458"/>
        <end position="1479"/>
    </location>
</feature>
<feature type="region of interest" description="Disordered" evidence="7">
    <location>
        <begin position="2672"/>
        <end position="2704"/>
    </location>
</feature>
<feature type="compositionally biased region" description="Basic and acidic residues" evidence="7">
    <location>
        <begin position="4962"/>
        <end position="4974"/>
    </location>
</feature>
<keyword evidence="3" id="KW-0597">Phosphoprotein</keyword>
<feature type="compositionally biased region" description="Polar residues" evidence="7">
    <location>
        <begin position="2860"/>
        <end position="2874"/>
    </location>
</feature>
<feature type="region of interest" description="Disordered" evidence="7">
    <location>
        <begin position="110"/>
        <end position="174"/>
    </location>
</feature>
<evidence type="ECO:0000256" key="3">
    <source>
        <dbReference type="ARBA" id="ARBA00022553"/>
    </source>
</evidence>
<feature type="region of interest" description="Disordered" evidence="7">
    <location>
        <begin position="2739"/>
        <end position="2759"/>
    </location>
</feature>
<feature type="coiled-coil region" evidence="6">
    <location>
        <begin position="3963"/>
        <end position="4012"/>
    </location>
</feature>
<dbReference type="InterPro" id="IPR002017">
    <property type="entry name" value="Spectrin_repeat"/>
</dbReference>
<evidence type="ECO:0000256" key="1">
    <source>
        <dbReference type="ARBA" id="ARBA00004245"/>
    </source>
</evidence>
<evidence type="ECO:0000259" key="8">
    <source>
        <dbReference type="PROSITE" id="PS51460"/>
    </source>
</evidence>
<reference evidence="9" key="1">
    <citation type="submission" date="2021-02" db="EMBL/GenBank/DDBJ databases">
        <authorList>
            <person name="Nowell W R."/>
        </authorList>
    </citation>
    <scope>NUCLEOTIDE SEQUENCE</scope>
</reference>
<feature type="compositionally biased region" description="Polar residues" evidence="7">
    <location>
        <begin position="5035"/>
        <end position="5046"/>
    </location>
</feature>
<feature type="region of interest" description="Disordered" evidence="7">
    <location>
        <begin position="587"/>
        <end position="614"/>
    </location>
</feature>
<organism evidence="9 10">
    <name type="scientific">Adineta steineri</name>
    <dbReference type="NCBI Taxonomy" id="433720"/>
    <lineage>
        <taxon>Eukaryota</taxon>
        <taxon>Metazoa</taxon>
        <taxon>Spiralia</taxon>
        <taxon>Gnathifera</taxon>
        <taxon>Rotifera</taxon>
        <taxon>Eurotatoria</taxon>
        <taxon>Bdelloidea</taxon>
        <taxon>Adinetida</taxon>
        <taxon>Adinetidae</taxon>
        <taxon>Adineta</taxon>
    </lineage>
</organism>
<feature type="coiled-coil region" evidence="6">
    <location>
        <begin position="3578"/>
        <end position="3605"/>
    </location>
</feature>
<dbReference type="InterPro" id="IPR018159">
    <property type="entry name" value="Spectrin/alpha-actinin"/>
</dbReference>
<feature type="region of interest" description="Disordered" evidence="7">
    <location>
        <begin position="736"/>
        <end position="791"/>
    </location>
</feature>
<dbReference type="InterPro" id="IPR001101">
    <property type="entry name" value="Plectin_repeat"/>
</dbReference>
<feature type="compositionally biased region" description="Polar residues" evidence="7">
    <location>
        <begin position="3066"/>
        <end position="3075"/>
    </location>
</feature>
<feature type="compositionally biased region" description="Polar residues" evidence="7">
    <location>
        <begin position="2890"/>
        <end position="2907"/>
    </location>
</feature>
<evidence type="ECO:0000256" key="2">
    <source>
        <dbReference type="ARBA" id="ARBA00022490"/>
    </source>
</evidence>
<comment type="subcellular location">
    <subcellularLocation>
        <location evidence="1">Cytoplasm</location>
        <location evidence="1">Cytoskeleton</location>
    </subcellularLocation>
</comment>
<feature type="coiled-coil region" evidence="6">
    <location>
        <begin position="3815"/>
        <end position="3849"/>
    </location>
</feature>
<dbReference type="GO" id="GO:0005886">
    <property type="term" value="C:plasma membrane"/>
    <property type="evidence" value="ECO:0007669"/>
    <property type="project" value="UniProtKB-SubCell"/>
</dbReference>
<dbReference type="GO" id="GO:0005882">
    <property type="term" value="C:intermediate filament"/>
    <property type="evidence" value="ECO:0007669"/>
    <property type="project" value="TreeGrafter"/>
</dbReference>
<feature type="region of interest" description="Disordered" evidence="7">
    <location>
        <begin position="3086"/>
        <end position="3105"/>
    </location>
</feature>
<feature type="compositionally biased region" description="Basic and acidic residues" evidence="7">
    <location>
        <begin position="5084"/>
        <end position="5096"/>
    </location>
</feature>
<feature type="compositionally biased region" description="Polar residues" evidence="7">
    <location>
        <begin position="2540"/>
        <end position="2557"/>
    </location>
</feature>
<evidence type="ECO:0000256" key="7">
    <source>
        <dbReference type="SAM" id="MobiDB-lite"/>
    </source>
</evidence>
<feature type="compositionally biased region" description="Polar residues" evidence="7">
    <location>
        <begin position="4951"/>
        <end position="4961"/>
    </location>
</feature>
<feature type="region of interest" description="Disordered" evidence="7">
    <location>
        <begin position="672"/>
        <end position="691"/>
    </location>
</feature>
<feature type="coiled-coil region" evidence="6">
    <location>
        <begin position="4480"/>
        <end position="4507"/>
    </location>
</feature>
<feature type="region of interest" description="Disordered" evidence="7">
    <location>
        <begin position="4805"/>
        <end position="5096"/>
    </location>
</feature>
<evidence type="ECO:0000256" key="5">
    <source>
        <dbReference type="ARBA" id="ARBA00023212"/>
    </source>
</evidence>
<evidence type="ECO:0000256" key="4">
    <source>
        <dbReference type="ARBA" id="ARBA00022737"/>
    </source>
</evidence>
<dbReference type="SUPFAM" id="SSF143575">
    <property type="entry name" value="GAS2 domain-like"/>
    <property type="match status" value="1"/>
</dbReference>
<feature type="coiled-coil region" evidence="6">
    <location>
        <begin position="4251"/>
        <end position="4278"/>
    </location>
</feature>
<name>A0A815J190_9BILA</name>
<dbReference type="GO" id="GO:0005198">
    <property type="term" value="F:structural molecule activity"/>
    <property type="evidence" value="ECO:0007669"/>
    <property type="project" value="TreeGrafter"/>
</dbReference>
<feature type="compositionally biased region" description="Basic and acidic residues" evidence="7">
    <location>
        <begin position="2349"/>
        <end position="2358"/>
    </location>
</feature>
<keyword evidence="6" id="KW-0175">Coiled coil</keyword>
<proteinExistence type="predicted"/>
<feature type="region of interest" description="Disordered" evidence="7">
    <location>
        <begin position="2297"/>
        <end position="2427"/>
    </location>
</feature>
<feature type="compositionally biased region" description="Low complexity" evidence="7">
    <location>
        <begin position="2382"/>
        <end position="2406"/>
    </location>
</feature>
<feature type="region of interest" description="Disordered" evidence="7">
    <location>
        <begin position="2836"/>
        <end position="3075"/>
    </location>
</feature>
<feature type="region of interest" description="Disordered" evidence="7">
    <location>
        <begin position="2540"/>
        <end position="2559"/>
    </location>
</feature>
<dbReference type="CDD" id="cd00176">
    <property type="entry name" value="SPEC"/>
    <property type="match status" value="1"/>
</dbReference>
<dbReference type="Gene3D" id="3.90.1290.10">
    <property type="entry name" value="Plakin repeat"/>
    <property type="match status" value="8"/>
</dbReference>
<keyword evidence="5" id="KW-0206">Cytoskeleton</keyword>
<feature type="compositionally biased region" description="Polar residues" evidence="7">
    <location>
        <begin position="4807"/>
        <end position="4821"/>
    </location>
</feature>
<dbReference type="InterPro" id="IPR035915">
    <property type="entry name" value="Plakin_repeat_sf"/>
</dbReference>
<feature type="compositionally biased region" description="Polar residues" evidence="7">
    <location>
        <begin position="2794"/>
        <end position="2807"/>
    </location>
</feature>
<feature type="region of interest" description="Disordered" evidence="7">
    <location>
        <begin position="2785"/>
        <end position="2807"/>
    </location>
</feature>
<feature type="compositionally biased region" description="Low complexity" evidence="7">
    <location>
        <begin position="676"/>
        <end position="691"/>
    </location>
</feature>
<feature type="compositionally biased region" description="Low complexity" evidence="7">
    <location>
        <begin position="2359"/>
        <end position="2375"/>
    </location>
</feature>
<keyword evidence="2" id="KW-0963">Cytoplasm</keyword>
<dbReference type="PANTHER" id="PTHR23169">
    <property type="entry name" value="ENVOPLAKIN"/>
    <property type="match status" value="1"/>
</dbReference>
<accession>A0A815J190</accession>
<feature type="region of interest" description="Disordered" evidence="7">
    <location>
        <begin position="1272"/>
        <end position="1308"/>
    </location>
</feature>
<sequence length="5121" mass="585666">MERSLSMSSDNYQHLNKSSASSTSRSIPIRLVTDKNTDYYSSDTDAHHPINLQRTSSTSSFCSTSSTGSASYRILPVRYSSVDRVVQKPAIISANKRGINVRIRFERPRYHSHHHHHQHHRDHQHTEEHERRYHREHREEHEHRYERHSTKQHEQYSSCPTLNKNLETSNTTVSNRRYPSNINYIATRSVVRGYSSEQLNNNNHSTTLIIRRQSLPSITPVAHTRIKHIPLDTHSLFKPIITHDFENDLLSQASRIKDIRNIVRQDFISSSHQELRSSVNQASDHAQDLFTISKNYSEKLDIVDTALSLVTDLTSHIIELETRLASYTPLFDDETHIHRQLAELNELNNRSQSLEKSIKELLTQSQQLGNEKLNRTSEQLISRWKQINSEINQRKRSITQCLDTYRSFKTVYEQEEHKLDGLQRRVETLEPVSNDTNKLRFMGKTVSDLFNEILSRAQSIEHMNDIAVKFVEETKMHDNSLKRFRVSLRELHPSLDATVSITRRQQYPSDTQRASRSILHKIEAFDRRYADLLSKMEEYSRSFAKAYTTTGQTINLPLDSASAIVHLYRSTIASRYNITLQSLVSSDDDEAQSSLSSSSTKPNRHNNNNKTGSIELSRGKVTVDHHHHYHHHHLHNPLSPSDTPVSLETTYVIPTTENDLSNNKKVRFIVQKQPASSSTSSNGNIIISTTKTNEMTQRKTLSFVDAVNNKHLDLSTGLFSSPLPFALSSSSSSFSSSTLSSDQHRHPHTHFSSSSSTPHTTISTNDNKNLATSSSSLSVNNHHHPVGADTQTNTTAAAISLKEAIDTNILDAQSAYVVDTLEQRNYDLRSAYSRGLITSNNHRIVDRAKDKQLTLADALKMGILKVGDPQCYNIISKTESLVISSVYDHRANTYIDPNNAIRKRILDPYHGLYLNNLTQETISIDDAMNKNLIIVEQQSSKNQHQPPNDKYVISTSLIRETRSYHLLGVRDYVNNKELTVQEAIRLGILDKQNGQYINKKTNQIFSISEAIAQGHIRAQPLPVESLGSAATGASSSVTTTTTAGANTNETIGTQNIKRGTVKETKTYTLKSAIHPRTNKEIPIRQAIDEGIIDHAKGFYVNSITGENLPISVAIEKGLIFTELIDQNHSKRCIKTLIIEQVIDPITNARLGVTEAIQTGLLNSTITSYYHSVKQRQMTIHEAYDQGLIIGKFVDQKPSSFIGSQQQQTFYAITKVVDIRNDRVYNLQEGIDQRLLDHRKGVYIHPLTGDEIFIGDAVKRGFVQVQAVSSQISDQISSSSAHSNVSVRIDSHPQSSSTTRPTSQGLRRETEIIEIETIPGAPRHRRHHHRRTEEEIIEQHTTNIVNKEVIKVRGRSNERPQPTKQIEEVIIDDRQNKYRPGTIDIKEDREYVHEEVHIETERHKPPPPPPHREKIIIDETHREQHEVHIIPPPRPQPPVPPRPSTTIVKEDFTKIEIDHRPTKPTSQRPDEQHQQQSWSEDEWEQWHCTMMIKDKPYRVVWVMNTATGDRLPLQNAYQSGLVDTKQRLFFDQKLNRQAHSFEKAVELGYMGVEPDTASLPIRVDGIDYMIHWVLDSSTKRRIFPRQAITKQILDAKHGRYVNPFNNSQVSLHEAIHLKFIGATEYGSTTDSITVTLNGQTYNIKWVYDTRNMKKILPRDALRQGILDIQLNEYRKFDTNDVMTIFDAIQAGYIKCNDDDSSSDNSIRPPSIISVDEDELTIATKTATYVITSVIHPLTQKEIKVSEAIDLGILDKETVRKCNMEISSYRDLVTNAQYELAEAINEGLVYATIIETKEDTEMMTSSLQEIIKKFIVKSVAVDSDSHEKIGGLEAQAVGILNYAQGIYHDRKYGVKIPLDKAIEKRLLDVELVSQKKNEEYDLELITDTITEKRITLYKIHGVQNNVLGRMESGAIAIKNQMIDTEAKTFTDFSTGETMSIQEAVNRNLIQAEISEHVERKPLGLSMQNAIRLGFYVAETGTFRDPATEHYMSLMEAIERGHIHVNGVAFADSEQGPITLYDAFSLGLINRRDGGKLNQAKMNLYRARLVESKLHRMNVEDAIRCGLLNLRTGSYKHPHSGEQLNLKEAIQRGLIDGQSTVIENPSTGRFMTLKEALDGIRIDNEGQVVDSYSNKIITTLELAYNHRKLFSQFDVNAGEIFLPSQNESVGFEKAVRKNLLDNNRIKLFDPKSSREYSIQDAIERGLIDHESGLIYDSHSRTTYSIREAIRHGIIAVVGAPLVPIKADHETVAAKITSRNRRRHSLAKSSLHFDYNSAPDSADEDSHGSGGWHRIAAKNRAISPISANGKRSIRRRTGSSPSRNNNRISCRDDGLRTGWRGGNNDDDDDDDNNNDRFTDGSRRTSGNNTYYSSTTTSNTRSKDNNDSSNRYQSGGSSSGFQQNQQNLSNFPTVNAKDSSQTSYKKNNDNNGKINELLEHKSEMSYYVPPATHVSREPLSTSPKIQNFSDEDDDLSHSSISKHFVEKNQYSVPKFIADKDQKQNVADLPHSSISKPLTENYQEEKFGDLSHSFVPKFVAGTNQQENVADSSHSPISKFSTGKNQDEKVGDFVQSSVPKFTSETQQKEKIINLPYPSASKPFVGTNQDEKTTSSYPSVSKITIEKYQQENVIDQPQYSTSRIFVGTNQDANFGEPFHSSVPKSTVEKSQQEKFADLVPSLSSKPFAGTNQEEKLGHPSHSTVPKTTTETDRQENIFNLPYSSASKPFVGTNQDENVDEPLYSSVSKSAVEKNQQEKFGHPSHSTVLKFTTETNQQEKDADSSYSPISKFVVGKNQDEKTTTSSHPSVSKSTTDIDQQGKVIDQPHYSTSRIFVGTNQEEKFAEPLHSSVPKFTVEKNQEGKVADLQQPSSSKPFAGTSQVEKIDHPSHSPVLKLTAETSQPENVTSVPYSPSSKPFVGTHENEIFGHPLRPSVPKFTPERDQEENDADLSHSPLSKFVIGKNQDEKITTSSHPSVSKFTTEKDQEENDADLSHSPTSKFVVGKNQDEKITSSSHPSVPRFTSEKDQEENDADLSHSPISKFVVGRNQDEQVGHPSHYSVPKFTSDTDHQENVTDLSYSSTSKSFLEKNLDDDSLYSSVPKSTTENDQSEKLINIPYSSFSRPVLEQHQDEKVPDSSHSSIPKYQEEKEVDHSSKYEATEQLSQNDDNQVILDMHDVASRLTSLHDQLNQYVYLTDNLNELRTNVDQIKTLHSDVEQEKRTINNLVERASHINPQLANLSQDLEEKRVEISDINSGLSEIIDRFISQVDEFNNEHDQLNQWIETNNKEIQKPLELSTLESDNKQFKTILNTTINLQNDVKSLQDQLQSIDSTIQDFEEATGNTDGGKSANIYKQLQQRADVLTTNYTDFLKRSKQISDQCERHMITYNEINHLNEQILTSMNEFNENLTSDENKQQDDNTLQVLLLNVQQQLDKLNVLATHEPASPSPVMSTSTHLQNEMKEHLHTLIDSHSQRYDNAQQGLMHNFELLERYNHERQTIKERIEELNHWLFTYTDNQINSNAIFSKPLSLKRSKLDEQIIQFRQFHAQLRTRRHSFDSDINTTINLEQLLDNNDKNNLEYIDKQFQLLDDQANQYNERINRLSTRLNEFHLEHVHLIDNYSKRLRLYSEHIEQNDDINFSALQLLLNNDNEIIIDHDLYDQLIEDLTETDNIEDINEIIQYKTQVNNYKNQYDKFQNDLKLILSNRQDILNEYELKKNFVQEWLLTTDRLLKQYPNELTLSLCKKLLNEHSTMPIEEFKLLNQQLINFYSSPNLLNLYEQLKLTKHINKHSNITKNFQRQTDELIDNYNSIKDRILQHMNLLENIQQDTEKYQVAKQKAEDSIEKAKELVTLEENTILPLDHQQLDIMLQKYKSIADQFKMMSPTIDEFKTRGLTLINTAERYIDTEPIQNEITSIDKAWSEYVEYILDTLDYIQLHQEDLHEFHQLSNDLISSLNEKQHDLEILSENDLKSFNNDLEKCYEQVELLNQKGELLLQSSATNLNDENDNQIERLLEAINRNYDSLTVKTKSNLENTDHTQQSTMIPTEEQEEEEQNIISPILTNQLSNELQHHIEETDIAMNELSELLVSSTTDAVSAQPIKLSEQLLDNIAVQSELERRKIALEQLHSNVETLKQMMANSPDTDSVKVLDQRLTLLNEHWSIMKQANDIRTENLLLTQACATTFWSQHSELSTFLNNTEKQLTKIRPRSTSREHIQRESQKYNQLANDFSNEKIKFQEILEQHTSQLLTLIANNPEESNDIERNIQELKQEWNRIETNLNTCHNELQQAMIESTEFNSKLERVSTWFDDTAIPSIVNDNNEFERIRTFKEHLDCKYLDIVNLKQDYTDIEQHKQQRIDGTIQQDEHDMEENEKTNLVEEQLVNIDSKWVELNGKIQEHKTLVYETALRQNRVGDVISDINHSLDDCSSKLSVLIGSASITNLNDMKQIELSIAKLRILLNDIELLSYDIEQLKQSSTEDQNIITIINNQWEELLKKATDNYNYLETKLEQMKLKQKAIDHIYHELDLIDKQVNESSINTRFPLLIERLEYIEEEINKEFSNDSDNQQIIDLKKRLIDVKQRALTKGQELIELAHSIELFHSSLQKFTEWLTETERYLNHQKPVQRRFGLIQTLLKQIDDHKHFQIQLQTYKEHLIDLDKLATHLKFVSPKNDSIYIRNSLTAAQTRWQKVLTRTTERTKELQKAFHDAKKNIRPEVTDIDRIKSEVNRQASLCTCSKKYDVQQIAEGRYRFGESQSLRLVRILRSTVMVRVGGGWTALDEFLVRHDPCRANGRTNYELHPESYALRDGKVADLQQPSSSKPFAGTSQVEKIDHPSHSPVLKLTAETSQPENVTSVPYSPSSKPFVGTHENEIFGHPLRPSVPKFTAERDQEENDVDLSHSPTSKFVGGKNQDEKITTSSHPSVPRFTAERDQEENDADLSHSPTSKFVVGKNQDEKITSSSHPSISKFTTERDDQEKDADLPHSPISKFVVGKNQDEQVGHPSHYPVPKFTPDTDQQENITDLSHSSTSKSFLEKNLDDDSLYSSVPKSTTDTDQPEKSINIPYSSFSRPVLEKHQDEKVSDSSHSSIPKYQEEKEVDHSSKYETTEQLSQVIFFYNNFYKQNQDKTI</sequence>
<comment type="caution">
    <text evidence="9">The sequence shown here is derived from an EMBL/GenBank/DDBJ whole genome shotgun (WGS) entry which is preliminary data.</text>
</comment>
<dbReference type="SMART" id="SM00250">
    <property type="entry name" value="PLEC"/>
    <property type="match status" value="14"/>
</dbReference>
<dbReference type="SMART" id="SM00150">
    <property type="entry name" value="SPEC"/>
    <property type="match status" value="7"/>
</dbReference>
<feature type="compositionally biased region" description="Basic and acidic residues" evidence="7">
    <location>
        <begin position="3119"/>
        <end position="3128"/>
    </location>
</feature>
<dbReference type="InterPro" id="IPR036534">
    <property type="entry name" value="GAR_dom_sf"/>
</dbReference>
<dbReference type="GO" id="GO:0008017">
    <property type="term" value="F:microtubule binding"/>
    <property type="evidence" value="ECO:0007669"/>
    <property type="project" value="InterPro"/>
</dbReference>
<feature type="compositionally biased region" description="Basic residues" evidence="7">
    <location>
        <begin position="110"/>
        <end position="123"/>
    </location>
</feature>
<feature type="domain" description="GAR" evidence="8">
    <location>
        <begin position="4710"/>
        <end position="4782"/>
    </location>
</feature>
<dbReference type="InterPro" id="IPR043197">
    <property type="entry name" value="Plakin"/>
</dbReference>
<feature type="region of interest" description="Disordered" evidence="7">
    <location>
        <begin position="3119"/>
        <end position="3147"/>
    </location>
</feature>
<feature type="compositionally biased region" description="Polar residues" evidence="7">
    <location>
        <begin position="2314"/>
        <end position="2324"/>
    </location>
</feature>
<feature type="compositionally biased region" description="Basic and acidic residues" evidence="7">
    <location>
        <begin position="2742"/>
        <end position="2752"/>
    </location>
</feature>
<dbReference type="Pfam" id="PF00435">
    <property type="entry name" value="Spectrin"/>
    <property type="match status" value="1"/>
</dbReference>
<dbReference type="Proteomes" id="UP000663845">
    <property type="component" value="Unassembled WGS sequence"/>
</dbReference>
<feature type="compositionally biased region" description="Basic and acidic residues" evidence="7">
    <location>
        <begin position="124"/>
        <end position="154"/>
    </location>
</feature>
<dbReference type="GO" id="GO:0042060">
    <property type="term" value="P:wound healing"/>
    <property type="evidence" value="ECO:0007669"/>
    <property type="project" value="TreeGrafter"/>
</dbReference>
<feature type="compositionally biased region" description="Basic and acidic residues" evidence="7">
    <location>
        <begin position="5064"/>
        <end position="5075"/>
    </location>
</feature>
<feature type="compositionally biased region" description="Basic and acidic residues" evidence="7">
    <location>
        <begin position="3137"/>
        <end position="3147"/>
    </location>
</feature>
<dbReference type="GO" id="GO:0005737">
    <property type="term" value="C:cytoplasm"/>
    <property type="evidence" value="ECO:0007669"/>
    <property type="project" value="TreeGrafter"/>
</dbReference>
<feature type="coiled-coil region" evidence="6">
    <location>
        <begin position="3191"/>
        <end position="3221"/>
    </location>
</feature>
<feature type="coiled-coil region" evidence="6">
    <location>
        <begin position="3671"/>
        <end position="3698"/>
    </location>
</feature>
<keyword evidence="4" id="KW-0677">Repeat</keyword>
<feature type="coiled-coil region" evidence="6">
    <location>
        <begin position="337"/>
        <end position="371"/>
    </location>
</feature>
<dbReference type="Pfam" id="PF02187">
    <property type="entry name" value="GAS2"/>
    <property type="match status" value="1"/>
</dbReference>
<dbReference type="PANTHER" id="PTHR23169:SF23">
    <property type="entry name" value="SHORT STOP, ISOFORM H"/>
    <property type="match status" value="1"/>
</dbReference>
<feature type="region of interest" description="Disordered" evidence="7">
    <location>
        <begin position="1027"/>
        <end position="1052"/>
    </location>
</feature>
<evidence type="ECO:0000256" key="6">
    <source>
        <dbReference type="SAM" id="Coils"/>
    </source>
</evidence>
<dbReference type="PROSITE" id="PS51460">
    <property type="entry name" value="GAR"/>
    <property type="match status" value="1"/>
</dbReference>
<feature type="compositionally biased region" description="Polar residues" evidence="7">
    <location>
        <begin position="4837"/>
        <end position="4854"/>
    </location>
</feature>
<feature type="region of interest" description="Disordered" evidence="7">
    <location>
        <begin position="1"/>
        <end position="27"/>
    </location>
</feature>
<feature type="compositionally biased region" description="Low complexity" evidence="7">
    <location>
        <begin position="750"/>
        <end position="764"/>
    </location>
</feature>
<dbReference type="EMBL" id="CAJNOG010000857">
    <property type="protein sequence ID" value="CAF1372007.1"/>
    <property type="molecule type" value="Genomic_DNA"/>
</dbReference>
<feature type="compositionally biased region" description="Low complexity" evidence="7">
    <location>
        <begin position="1272"/>
        <end position="1303"/>
    </location>
</feature>
<feature type="compositionally biased region" description="Polar residues" evidence="7">
    <location>
        <begin position="2962"/>
        <end position="2972"/>
    </location>
</feature>
<feature type="compositionally biased region" description="Polar residues" evidence="7">
    <location>
        <begin position="1"/>
        <end position="17"/>
    </location>
</feature>
<evidence type="ECO:0000313" key="9">
    <source>
        <dbReference type="EMBL" id="CAF1372007.1"/>
    </source>
</evidence>
<feature type="compositionally biased region" description="Polar residues" evidence="7">
    <location>
        <begin position="155"/>
        <end position="174"/>
    </location>
</feature>
<protein>
    <recommendedName>
        <fullName evidence="8">GAR domain-containing protein</fullName>
    </recommendedName>
</protein>
<dbReference type="Gene3D" id="1.20.58.60">
    <property type="match status" value="5"/>
</dbReference>
<dbReference type="Gene3D" id="3.30.920.20">
    <property type="entry name" value="Gas2-like domain"/>
    <property type="match status" value="1"/>
</dbReference>
<feature type="region of interest" description="Disordered" evidence="7">
    <location>
        <begin position="2269"/>
        <end position="2288"/>
    </location>
</feature>
<evidence type="ECO:0000313" key="10">
    <source>
        <dbReference type="Proteomes" id="UP000663845"/>
    </source>
</evidence>
<dbReference type="SUPFAM" id="SSF46966">
    <property type="entry name" value="Spectrin repeat"/>
    <property type="match status" value="5"/>
</dbReference>
<feature type="compositionally biased region" description="Polar residues" evidence="7">
    <location>
        <begin position="5006"/>
        <end position="5024"/>
    </location>
</feature>
<feature type="compositionally biased region" description="Polar residues" evidence="7">
    <location>
        <begin position="2407"/>
        <end position="2427"/>
    </location>
</feature>
<feature type="compositionally biased region" description="Polar residues" evidence="7">
    <location>
        <begin position="3088"/>
        <end position="3099"/>
    </location>
</feature>